<reference evidence="7" key="1">
    <citation type="submission" date="2017-12" db="EMBL/GenBank/DDBJ databases">
        <title>Draft genome sequence of Telmatospirillum siberiense 26-4b1T, an acidotolerant peatland alphaproteobacterium potentially involved in sulfur cycling.</title>
        <authorList>
            <person name="Hausmann B."/>
            <person name="Pjevac P."/>
            <person name="Schreck K."/>
            <person name="Herbold C.W."/>
            <person name="Daims H."/>
            <person name="Wagner M."/>
            <person name="Pester M."/>
            <person name="Loy A."/>
        </authorList>
    </citation>
    <scope>NUCLEOTIDE SEQUENCE [LARGE SCALE GENOMIC DNA]</scope>
    <source>
        <strain evidence="7">26-4b1</strain>
    </source>
</reference>
<comment type="similarity">
    <text evidence="2">Belongs to the FliS family.</text>
</comment>
<sequence>MSTTQTNPSVTAEPSTTAVVQLYDTVLLHVSRAAEAAHKGDFQAQFDEVMSATRIIDGLNRCLDMAQGGQVAVNLREMYEAVSRTLLRSVGKPSAEEACDKLISAVRDMRNAWAEISGLPPIAAQ</sequence>
<dbReference type="AlphaFoldDB" id="A0A2N3Q008"/>
<dbReference type="OrthoDB" id="7365405at2"/>
<protein>
    <submittedName>
        <fullName evidence="6">Flagellar export chaperone FliS</fullName>
    </submittedName>
</protein>
<keyword evidence="6" id="KW-0966">Cell projection</keyword>
<gene>
    <name evidence="6" type="ORF">CWS72_02315</name>
</gene>
<dbReference type="GO" id="GO:0005829">
    <property type="term" value="C:cytosol"/>
    <property type="evidence" value="ECO:0007669"/>
    <property type="project" value="UniProtKB-SubCell"/>
</dbReference>
<evidence type="ECO:0000313" key="6">
    <source>
        <dbReference type="EMBL" id="PKU25998.1"/>
    </source>
</evidence>
<evidence type="ECO:0000256" key="2">
    <source>
        <dbReference type="ARBA" id="ARBA00008787"/>
    </source>
</evidence>
<evidence type="ECO:0000256" key="1">
    <source>
        <dbReference type="ARBA" id="ARBA00004514"/>
    </source>
</evidence>
<dbReference type="RefSeq" id="WP_101248960.1">
    <property type="nucleotide sequence ID" value="NZ_PIUM01000002.1"/>
</dbReference>
<dbReference type="EMBL" id="PIUM01000002">
    <property type="protein sequence ID" value="PKU25998.1"/>
    <property type="molecule type" value="Genomic_DNA"/>
</dbReference>
<dbReference type="PANTHER" id="PTHR34773:SF1">
    <property type="entry name" value="FLAGELLAR SECRETION CHAPERONE FLIS"/>
    <property type="match status" value="1"/>
</dbReference>
<comment type="caution">
    <text evidence="6">The sequence shown here is derived from an EMBL/GenBank/DDBJ whole genome shotgun (WGS) entry which is preliminary data.</text>
</comment>
<keyword evidence="6" id="KW-0969">Cilium</keyword>
<organism evidence="6 7">
    <name type="scientific">Telmatospirillum siberiense</name>
    <dbReference type="NCBI Taxonomy" id="382514"/>
    <lineage>
        <taxon>Bacteria</taxon>
        <taxon>Pseudomonadati</taxon>
        <taxon>Pseudomonadota</taxon>
        <taxon>Alphaproteobacteria</taxon>
        <taxon>Rhodospirillales</taxon>
        <taxon>Rhodospirillaceae</taxon>
        <taxon>Telmatospirillum</taxon>
    </lineage>
</organism>
<comment type="subcellular location">
    <subcellularLocation>
        <location evidence="1">Cytoplasm</location>
        <location evidence="1">Cytosol</location>
    </subcellularLocation>
</comment>
<keyword evidence="6" id="KW-0282">Flagellum</keyword>
<keyword evidence="5" id="KW-0143">Chaperone</keyword>
<dbReference type="CDD" id="cd16098">
    <property type="entry name" value="FliS"/>
    <property type="match status" value="1"/>
</dbReference>
<keyword evidence="3" id="KW-0963">Cytoplasm</keyword>
<name>A0A2N3Q008_9PROT</name>
<proteinExistence type="inferred from homology"/>
<evidence type="ECO:0000256" key="5">
    <source>
        <dbReference type="ARBA" id="ARBA00023186"/>
    </source>
</evidence>
<dbReference type="InterPro" id="IPR036584">
    <property type="entry name" value="FliS_sf"/>
</dbReference>
<keyword evidence="4" id="KW-1005">Bacterial flagellum biogenesis</keyword>
<dbReference type="PANTHER" id="PTHR34773">
    <property type="entry name" value="FLAGELLAR SECRETION CHAPERONE FLIS"/>
    <property type="match status" value="1"/>
</dbReference>
<dbReference type="SUPFAM" id="SSF101116">
    <property type="entry name" value="Flagellar export chaperone FliS"/>
    <property type="match status" value="1"/>
</dbReference>
<accession>A0A2N3Q008</accession>
<dbReference type="GO" id="GO:0044780">
    <property type="term" value="P:bacterial-type flagellum assembly"/>
    <property type="evidence" value="ECO:0007669"/>
    <property type="project" value="InterPro"/>
</dbReference>
<evidence type="ECO:0000256" key="4">
    <source>
        <dbReference type="ARBA" id="ARBA00022795"/>
    </source>
</evidence>
<dbReference type="Proteomes" id="UP000233293">
    <property type="component" value="Unassembled WGS sequence"/>
</dbReference>
<evidence type="ECO:0000256" key="3">
    <source>
        <dbReference type="ARBA" id="ARBA00022490"/>
    </source>
</evidence>
<keyword evidence="7" id="KW-1185">Reference proteome</keyword>
<dbReference type="Pfam" id="PF02561">
    <property type="entry name" value="FliS"/>
    <property type="match status" value="1"/>
</dbReference>
<dbReference type="InterPro" id="IPR003713">
    <property type="entry name" value="FliS"/>
</dbReference>
<evidence type="ECO:0000313" key="7">
    <source>
        <dbReference type="Proteomes" id="UP000233293"/>
    </source>
</evidence>
<dbReference type="GO" id="GO:0071973">
    <property type="term" value="P:bacterial-type flagellum-dependent cell motility"/>
    <property type="evidence" value="ECO:0007669"/>
    <property type="project" value="TreeGrafter"/>
</dbReference>
<dbReference type="Gene3D" id="1.20.120.340">
    <property type="entry name" value="Flagellar protein FliS"/>
    <property type="match status" value="1"/>
</dbReference>